<name>A0A6A4HHF9_9AGAR</name>
<reference evidence="1" key="1">
    <citation type="journal article" date="2019" name="Environ. Microbiol.">
        <title>Fungal ecological strategies reflected in gene transcription - a case study of two litter decomposers.</title>
        <authorList>
            <person name="Barbi F."/>
            <person name="Kohler A."/>
            <person name="Barry K."/>
            <person name="Baskaran P."/>
            <person name="Daum C."/>
            <person name="Fauchery L."/>
            <person name="Ihrmark K."/>
            <person name="Kuo A."/>
            <person name="LaButti K."/>
            <person name="Lipzen A."/>
            <person name="Morin E."/>
            <person name="Grigoriev I.V."/>
            <person name="Henrissat B."/>
            <person name="Lindahl B."/>
            <person name="Martin F."/>
        </authorList>
    </citation>
    <scope>NUCLEOTIDE SEQUENCE</scope>
    <source>
        <strain evidence="1">JB14</strain>
    </source>
</reference>
<dbReference type="OrthoDB" id="2748837at2759"/>
<gene>
    <name evidence="1" type="ORF">BT96DRAFT_823530</name>
</gene>
<evidence type="ECO:0000313" key="2">
    <source>
        <dbReference type="Proteomes" id="UP000799118"/>
    </source>
</evidence>
<proteinExistence type="predicted"/>
<feature type="non-terminal residue" evidence="1">
    <location>
        <position position="1"/>
    </location>
</feature>
<evidence type="ECO:0000313" key="1">
    <source>
        <dbReference type="EMBL" id="KAE9397323.1"/>
    </source>
</evidence>
<sequence length="87" mass="9595">CDNAKSNDAMVVELENVLPNFRGQEDQTCCFAHVINLAAKSVLKLFDSPAQIQADNNADNDNEVRDADDDILAFDVDELLVELANIE</sequence>
<organism evidence="1 2">
    <name type="scientific">Gymnopus androsaceus JB14</name>
    <dbReference type="NCBI Taxonomy" id="1447944"/>
    <lineage>
        <taxon>Eukaryota</taxon>
        <taxon>Fungi</taxon>
        <taxon>Dikarya</taxon>
        <taxon>Basidiomycota</taxon>
        <taxon>Agaricomycotina</taxon>
        <taxon>Agaricomycetes</taxon>
        <taxon>Agaricomycetidae</taxon>
        <taxon>Agaricales</taxon>
        <taxon>Marasmiineae</taxon>
        <taxon>Omphalotaceae</taxon>
        <taxon>Gymnopus</taxon>
    </lineage>
</organism>
<accession>A0A6A4HHF9</accession>
<protein>
    <submittedName>
        <fullName evidence="1">Uncharacterized protein</fullName>
    </submittedName>
</protein>
<keyword evidence="2" id="KW-1185">Reference proteome</keyword>
<dbReference type="AlphaFoldDB" id="A0A6A4HHF9"/>
<dbReference type="EMBL" id="ML769499">
    <property type="protein sequence ID" value="KAE9397323.1"/>
    <property type="molecule type" value="Genomic_DNA"/>
</dbReference>
<dbReference type="Proteomes" id="UP000799118">
    <property type="component" value="Unassembled WGS sequence"/>
</dbReference>